<evidence type="ECO:0000313" key="2">
    <source>
        <dbReference type="EMBL" id="CEM00695.1"/>
    </source>
</evidence>
<feature type="compositionally biased region" description="Low complexity" evidence="1">
    <location>
        <begin position="14"/>
        <end position="26"/>
    </location>
</feature>
<sequence>MSRDTRKHHQHEQSSSSAAAAAAAADPRARRRRSTKPPEKPIDDWYRHAQKRGQGNTLACNDGPSMALSVFATNVQPVTEHLLIKAPREKHLTAMPEEQ</sequence>
<protein>
    <submittedName>
        <fullName evidence="2">Uncharacterized protein</fullName>
    </submittedName>
</protein>
<proteinExistence type="predicted"/>
<evidence type="ECO:0000256" key="1">
    <source>
        <dbReference type="SAM" id="MobiDB-lite"/>
    </source>
</evidence>
<dbReference type="EMBL" id="CDMY01000297">
    <property type="protein sequence ID" value="CEM00695.1"/>
    <property type="molecule type" value="Genomic_DNA"/>
</dbReference>
<keyword evidence="3" id="KW-1185">Reference proteome</keyword>
<reference evidence="2 3" key="1">
    <citation type="submission" date="2014-11" db="EMBL/GenBank/DDBJ databases">
        <authorList>
            <person name="Zhu J."/>
            <person name="Qi W."/>
            <person name="Song R."/>
        </authorList>
    </citation>
    <scope>NUCLEOTIDE SEQUENCE [LARGE SCALE GENOMIC DNA]</scope>
</reference>
<name>A0A0G4ES59_VITBC</name>
<dbReference type="AlphaFoldDB" id="A0A0G4ES59"/>
<gene>
    <name evidence="2" type="ORF">Vbra_5371</name>
</gene>
<dbReference type="InParanoid" id="A0A0G4ES59"/>
<dbReference type="VEuPathDB" id="CryptoDB:Vbra_5371"/>
<feature type="compositionally biased region" description="Basic residues" evidence="1">
    <location>
        <begin position="1"/>
        <end position="10"/>
    </location>
</feature>
<feature type="region of interest" description="Disordered" evidence="1">
    <location>
        <begin position="1"/>
        <end position="44"/>
    </location>
</feature>
<dbReference type="Proteomes" id="UP000041254">
    <property type="component" value="Unassembled WGS sequence"/>
</dbReference>
<organism evidence="2 3">
    <name type="scientific">Vitrella brassicaformis (strain CCMP3155)</name>
    <dbReference type="NCBI Taxonomy" id="1169540"/>
    <lineage>
        <taxon>Eukaryota</taxon>
        <taxon>Sar</taxon>
        <taxon>Alveolata</taxon>
        <taxon>Colpodellida</taxon>
        <taxon>Vitrellaceae</taxon>
        <taxon>Vitrella</taxon>
    </lineage>
</organism>
<accession>A0A0G4ES59</accession>
<evidence type="ECO:0000313" key="3">
    <source>
        <dbReference type="Proteomes" id="UP000041254"/>
    </source>
</evidence>